<dbReference type="InterPro" id="IPR016181">
    <property type="entry name" value="Acyl_CoA_acyltransferase"/>
</dbReference>
<dbReference type="Pfam" id="PF00583">
    <property type="entry name" value="Acetyltransf_1"/>
    <property type="match status" value="1"/>
</dbReference>
<gene>
    <name evidence="4" type="ORF">ADINL_0456</name>
</gene>
<reference evidence="4 5" key="1">
    <citation type="journal article" date="2005" name="Int. J. Syst. Evol. Microbiol.">
        <title>Nitrincola lacisaponensis gen. nov., sp. nov., a novel alkaliphilic bacterium isolated from an alkaline, saline lake.</title>
        <authorList>
            <person name="Dimitriu P.A."/>
            <person name="Shukla S.K."/>
            <person name="Conradt J."/>
            <person name="Marquez M.C."/>
            <person name="Ventosa A."/>
            <person name="Maglia A."/>
            <person name="Peyton B.M."/>
            <person name="Pinkart H.C."/>
            <person name="Mormile M.R."/>
        </authorList>
    </citation>
    <scope>NUCLEOTIDE SEQUENCE [LARGE SCALE GENOMIC DNA]</scope>
    <source>
        <strain evidence="4 5">4CA</strain>
    </source>
</reference>
<dbReference type="InterPro" id="IPR050832">
    <property type="entry name" value="Bact_Acetyltransf"/>
</dbReference>
<name>A0A063Y5T6_9GAMM</name>
<dbReference type="CDD" id="cd04301">
    <property type="entry name" value="NAT_SF"/>
    <property type="match status" value="1"/>
</dbReference>
<dbReference type="AlphaFoldDB" id="A0A063Y5T6"/>
<comment type="caution">
    <text evidence="4">The sequence shown here is derived from an EMBL/GenBank/DDBJ whole genome shotgun (WGS) entry which is preliminary data.</text>
</comment>
<keyword evidence="5" id="KW-1185">Reference proteome</keyword>
<evidence type="ECO:0000313" key="5">
    <source>
        <dbReference type="Proteomes" id="UP000027318"/>
    </source>
</evidence>
<dbReference type="Proteomes" id="UP000027318">
    <property type="component" value="Unassembled WGS sequence"/>
</dbReference>
<dbReference type="PROSITE" id="PS51186">
    <property type="entry name" value="GNAT"/>
    <property type="match status" value="1"/>
</dbReference>
<evidence type="ECO:0000256" key="1">
    <source>
        <dbReference type="ARBA" id="ARBA00022679"/>
    </source>
</evidence>
<accession>A0A063Y5T6</accession>
<keyword evidence="2" id="KW-0012">Acyltransferase</keyword>
<dbReference type="EMBL" id="JMSZ01000013">
    <property type="protein sequence ID" value="KDE41024.1"/>
    <property type="molecule type" value="Genomic_DNA"/>
</dbReference>
<keyword evidence="1 4" id="KW-0808">Transferase</keyword>
<dbReference type="Gene3D" id="3.40.630.30">
    <property type="match status" value="1"/>
</dbReference>
<dbReference type="SUPFAM" id="SSF55729">
    <property type="entry name" value="Acyl-CoA N-acyltransferases (Nat)"/>
    <property type="match status" value="1"/>
</dbReference>
<dbReference type="PANTHER" id="PTHR43877">
    <property type="entry name" value="AMINOALKYLPHOSPHONATE N-ACETYLTRANSFERASE-RELATED-RELATED"/>
    <property type="match status" value="1"/>
</dbReference>
<evidence type="ECO:0000256" key="2">
    <source>
        <dbReference type="ARBA" id="ARBA00023315"/>
    </source>
</evidence>
<feature type="domain" description="N-acetyltransferase" evidence="3">
    <location>
        <begin position="1"/>
        <end position="159"/>
    </location>
</feature>
<organism evidence="4 5">
    <name type="scientific">Nitrincola lacisaponensis</name>
    <dbReference type="NCBI Taxonomy" id="267850"/>
    <lineage>
        <taxon>Bacteria</taxon>
        <taxon>Pseudomonadati</taxon>
        <taxon>Pseudomonadota</taxon>
        <taxon>Gammaproteobacteria</taxon>
        <taxon>Oceanospirillales</taxon>
        <taxon>Oceanospirillaceae</taxon>
        <taxon>Nitrincola</taxon>
    </lineage>
</organism>
<evidence type="ECO:0000313" key="4">
    <source>
        <dbReference type="EMBL" id="KDE41024.1"/>
    </source>
</evidence>
<protein>
    <submittedName>
        <fullName evidence="4">GCN5-related N-acetyltransferase</fullName>
    </submittedName>
</protein>
<dbReference type="STRING" id="267850.ADINL_0456"/>
<dbReference type="GO" id="GO:0016747">
    <property type="term" value="F:acyltransferase activity, transferring groups other than amino-acyl groups"/>
    <property type="evidence" value="ECO:0007669"/>
    <property type="project" value="InterPro"/>
</dbReference>
<sequence>MQAKDMAAVWQVQCACYSDLLEPESELSLAAKRAASPETCFVALQQGQVCGYLIGMPWRFAEVPALNGAECQLPAQADCLYLHDMAIAPDLAGQGVGKLLFAAFRQSAVSLGFACLSLTAVGNAMSYWQQRGFTPHVLHLSDDKIAAYGGQVTYMYQEI</sequence>
<proteinExistence type="predicted"/>
<evidence type="ECO:0000259" key="3">
    <source>
        <dbReference type="PROSITE" id="PS51186"/>
    </source>
</evidence>
<dbReference type="InterPro" id="IPR000182">
    <property type="entry name" value="GNAT_dom"/>
</dbReference>
<dbReference type="PANTHER" id="PTHR43877:SF2">
    <property type="entry name" value="AMINOALKYLPHOSPHONATE N-ACETYLTRANSFERASE-RELATED"/>
    <property type="match status" value="1"/>
</dbReference>